<keyword evidence="4" id="KW-1185">Reference proteome</keyword>
<dbReference type="PROSITE" id="PS51257">
    <property type="entry name" value="PROKAR_LIPOPROTEIN"/>
    <property type="match status" value="1"/>
</dbReference>
<keyword evidence="3" id="KW-0449">Lipoprotein</keyword>
<keyword evidence="2" id="KW-0732">Signal</keyword>
<evidence type="ECO:0000256" key="1">
    <source>
        <dbReference type="ARBA" id="ARBA00010634"/>
    </source>
</evidence>
<dbReference type="AlphaFoldDB" id="D5C1M6"/>
<dbReference type="STRING" id="472759.Nhal_1518"/>
<dbReference type="GO" id="GO:0016020">
    <property type="term" value="C:membrane"/>
    <property type="evidence" value="ECO:0007669"/>
    <property type="project" value="InterPro"/>
</dbReference>
<proteinExistence type="inferred from homology"/>
<dbReference type="EMBL" id="CP001798">
    <property type="protein sequence ID" value="ADE14659.1"/>
    <property type="molecule type" value="Genomic_DNA"/>
</dbReference>
<dbReference type="Pfam" id="PF04333">
    <property type="entry name" value="MlaA"/>
    <property type="match status" value="1"/>
</dbReference>
<dbReference type="OrthoDB" id="9785326at2"/>
<comment type="similarity">
    <text evidence="1">Belongs to the MlaA family.</text>
</comment>
<dbReference type="RefSeq" id="WP_013032548.1">
    <property type="nucleotide sequence ID" value="NC_013960.1"/>
</dbReference>
<name>D5C1M6_NITHN</name>
<protein>
    <submittedName>
        <fullName evidence="3">VacJ family lipoprotein</fullName>
    </submittedName>
</protein>
<gene>
    <name evidence="3" type="ordered locus">Nhal_1518</name>
</gene>
<evidence type="ECO:0000256" key="2">
    <source>
        <dbReference type="ARBA" id="ARBA00022729"/>
    </source>
</evidence>
<evidence type="ECO:0000313" key="3">
    <source>
        <dbReference type="EMBL" id="ADE14659.1"/>
    </source>
</evidence>
<dbReference type="eggNOG" id="COG2853">
    <property type="taxonomic scope" value="Bacteria"/>
</dbReference>
<dbReference type="KEGG" id="nhl:Nhal_1518"/>
<dbReference type="PRINTS" id="PR01805">
    <property type="entry name" value="VACJLIPOPROT"/>
</dbReference>
<dbReference type="InterPro" id="IPR007428">
    <property type="entry name" value="MlaA"/>
</dbReference>
<dbReference type="GO" id="GO:0120010">
    <property type="term" value="P:intermembrane phospholipid transfer"/>
    <property type="evidence" value="ECO:0007669"/>
    <property type="project" value="TreeGrafter"/>
</dbReference>
<reference evidence="4" key="1">
    <citation type="submission" date="2010-04" db="EMBL/GenBank/DDBJ databases">
        <title>Complete genome sequence of Nitrosococcus halophilus Nc4, a salt-adapted, aerobic obligate ammonia-oxidizing sulfur purple bacterium.</title>
        <authorList>
            <consortium name="US DOE Joint Genome Institute"/>
            <person name="Campbell M.A."/>
            <person name="Malfatti S.A."/>
            <person name="Chain P.S.G."/>
            <person name="Heidelberg J.F."/>
            <person name="Ward B.B."/>
            <person name="Klotz M.G."/>
        </authorList>
    </citation>
    <scope>NUCLEOTIDE SEQUENCE [LARGE SCALE GENOMIC DNA]</scope>
    <source>
        <strain evidence="4">Nc4</strain>
    </source>
</reference>
<sequence>MMRRSTLIKIVFVLLLGLILQGCASQPRQEKIIPPEYSLSENPEAKELPILNVYDPLEPFNRVVYLFNYQFDKYIFLPVVNTYEFITPDIIERGVSNFFSNIGEITNFTNTLLQLKFSRALKTVTRFVVNSTVGIAGIWDPATRLGFFQHREDFGQTLGHYGLGPGPYLVLPIVGPSNLRDTAGLLADSLVFDAIDPFNFEHNEEIEIPFYFARTVDQRHRASFRYYETGSPFEYDLIRLLYLKVREAQIAK</sequence>
<dbReference type="Proteomes" id="UP000001844">
    <property type="component" value="Chromosome"/>
</dbReference>
<dbReference type="PANTHER" id="PTHR30035:SF3">
    <property type="entry name" value="INTERMEMBRANE PHOSPHOLIPID TRANSPORT SYSTEM LIPOPROTEIN MLAA"/>
    <property type="match status" value="1"/>
</dbReference>
<dbReference type="PANTHER" id="PTHR30035">
    <property type="entry name" value="LIPOPROTEIN VACJ-RELATED"/>
    <property type="match status" value="1"/>
</dbReference>
<dbReference type="HOGENOM" id="CLU_059326_2_2_6"/>
<evidence type="ECO:0000313" key="4">
    <source>
        <dbReference type="Proteomes" id="UP000001844"/>
    </source>
</evidence>
<organism evidence="3 4">
    <name type="scientific">Nitrosococcus halophilus (strain Nc4)</name>
    <dbReference type="NCBI Taxonomy" id="472759"/>
    <lineage>
        <taxon>Bacteria</taxon>
        <taxon>Pseudomonadati</taxon>
        <taxon>Pseudomonadota</taxon>
        <taxon>Gammaproteobacteria</taxon>
        <taxon>Chromatiales</taxon>
        <taxon>Chromatiaceae</taxon>
        <taxon>Nitrosococcus</taxon>
    </lineage>
</organism>
<accession>D5C1M6</accession>